<dbReference type="SUPFAM" id="SSF51327">
    <property type="entry name" value="Head-binding domain of phage P22 tailspike protein"/>
    <property type="match status" value="1"/>
</dbReference>
<dbReference type="Gene3D" id="2.170.14.10">
    <property type="entry name" value="Phage P22 tailspike-like, N-terminal domain"/>
    <property type="match status" value="1"/>
</dbReference>
<evidence type="ECO:0000313" key="1">
    <source>
        <dbReference type="EMBL" id="QDZ07448.1"/>
    </source>
</evidence>
<organism evidence="1 2">
    <name type="scientific">Sphingomonas panacisoli</name>
    <dbReference type="NCBI Taxonomy" id="1813879"/>
    <lineage>
        <taxon>Bacteria</taxon>
        <taxon>Pseudomonadati</taxon>
        <taxon>Pseudomonadota</taxon>
        <taxon>Alphaproteobacteria</taxon>
        <taxon>Sphingomonadales</taxon>
        <taxon>Sphingomonadaceae</taxon>
        <taxon>Sphingomonas</taxon>
    </lineage>
</organism>
<dbReference type="OrthoDB" id="7596451at2"/>
<gene>
    <name evidence="1" type="ORF">FPZ24_08115</name>
</gene>
<accession>A0A5B8LGN0</accession>
<proteinExistence type="predicted"/>
<sequence length="200" mass="21212">MQQVRNIFPLFLDARGDLLDGGNIFVGEAGADPQVNPITVYADQALTTPLSQPIRTVGGFAVNENANPTFMFVAQSDYCQRVTDSSGSLVAYAPSTFVDSDSFQPRSTALDALVNNGTPTDYGLSLLRLGNYSQFKAANSIPDYLALTGGTMSGQTTHQGAGVEPYWSDPAMISGKMYYTDAAGADPTTAVGEIWFKGVA</sequence>
<protein>
    <submittedName>
        <fullName evidence="1">Uncharacterized protein</fullName>
    </submittedName>
</protein>
<evidence type="ECO:0000313" key="2">
    <source>
        <dbReference type="Proteomes" id="UP000315673"/>
    </source>
</evidence>
<dbReference type="EMBL" id="CP042306">
    <property type="protein sequence ID" value="QDZ07448.1"/>
    <property type="molecule type" value="Genomic_DNA"/>
</dbReference>
<dbReference type="InterPro" id="IPR036730">
    <property type="entry name" value="P22_tailspike_N_sf"/>
</dbReference>
<dbReference type="RefSeq" id="WP_146570903.1">
    <property type="nucleotide sequence ID" value="NZ_CP042306.1"/>
</dbReference>
<name>A0A5B8LGN0_9SPHN</name>
<dbReference type="Proteomes" id="UP000315673">
    <property type="component" value="Chromosome"/>
</dbReference>
<dbReference type="AlphaFoldDB" id="A0A5B8LGN0"/>
<keyword evidence="2" id="KW-1185">Reference proteome</keyword>
<dbReference type="KEGG" id="spai:FPZ24_08115"/>
<reference evidence="1 2" key="1">
    <citation type="submission" date="2019-07" db="EMBL/GenBank/DDBJ databases">
        <title>Full genome sequence of Sphingomonas sp. 4R-6-7(HKS19).</title>
        <authorList>
            <person name="Im W.-T."/>
        </authorList>
    </citation>
    <scope>NUCLEOTIDE SEQUENCE [LARGE SCALE GENOMIC DNA]</scope>
    <source>
        <strain evidence="1 2">HKS19</strain>
    </source>
</reference>